<dbReference type="Proteomes" id="UP000314294">
    <property type="component" value="Unassembled WGS sequence"/>
</dbReference>
<keyword evidence="1" id="KW-1133">Transmembrane helix</keyword>
<accession>A0A4Z2FUB5</accession>
<proteinExistence type="predicted"/>
<feature type="transmembrane region" description="Helical" evidence="1">
    <location>
        <begin position="39"/>
        <end position="57"/>
    </location>
</feature>
<keyword evidence="3" id="KW-1185">Reference proteome</keyword>
<protein>
    <submittedName>
        <fullName evidence="2">Uncharacterized protein</fullName>
    </submittedName>
</protein>
<evidence type="ECO:0000313" key="2">
    <source>
        <dbReference type="EMBL" id="TNN44373.1"/>
    </source>
</evidence>
<gene>
    <name evidence="2" type="ORF">EYF80_045430</name>
</gene>
<name>A0A4Z2FUB5_9TELE</name>
<evidence type="ECO:0000313" key="3">
    <source>
        <dbReference type="Proteomes" id="UP000314294"/>
    </source>
</evidence>
<dbReference type="EMBL" id="SRLO01000907">
    <property type="protein sequence ID" value="TNN44373.1"/>
    <property type="molecule type" value="Genomic_DNA"/>
</dbReference>
<reference evidence="2 3" key="1">
    <citation type="submission" date="2019-03" db="EMBL/GenBank/DDBJ databases">
        <title>First draft genome of Liparis tanakae, snailfish: a comprehensive survey of snailfish specific genes.</title>
        <authorList>
            <person name="Kim W."/>
            <person name="Song I."/>
            <person name="Jeong J.-H."/>
            <person name="Kim D."/>
            <person name="Kim S."/>
            <person name="Ryu S."/>
            <person name="Song J.Y."/>
            <person name="Lee S.K."/>
        </authorList>
    </citation>
    <scope>NUCLEOTIDE SEQUENCE [LARGE SCALE GENOMIC DNA]</scope>
    <source>
        <tissue evidence="2">Muscle</tissue>
    </source>
</reference>
<dbReference type="AlphaFoldDB" id="A0A4Z2FUB5"/>
<organism evidence="2 3">
    <name type="scientific">Liparis tanakae</name>
    <name type="common">Tanaka's snailfish</name>
    <dbReference type="NCBI Taxonomy" id="230148"/>
    <lineage>
        <taxon>Eukaryota</taxon>
        <taxon>Metazoa</taxon>
        <taxon>Chordata</taxon>
        <taxon>Craniata</taxon>
        <taxon>Vertebrata</taxon>
        <taxon>Euteleostomi</taxon>
        <taxon>Actinopterygii</taxon>
        <taxon>Neopterygii</taxon>
        <taxon>Teleostei</taxon>
        <taxon>Neoteleostei</taxon>
        <taxon>Acanthomorphata</taxon>
        <taxon>Eupercaria</taxon>
        <taxon>Perciformes</taxon>
        <taxon>Cottioidei</taxon>
        <taxon>Cottales</taxon>
        <taxon>Liparidae</taxon>
        <taxon>Liparis</taxon>
    </lineage>
</organism>
<keyword evidence="1" id="KW-0812">Transmembrane</keyword>
<keyword evidence="1" id="KW-0472">Membrane</keyword>
<evidence type="ECO:0000256" key="1">
    <source>
        <dbReference type="SAM" id="Phobius"/>
    </source>
</evidence>
<comment type="caution">
    <text evidence="2">The sequence shown here is derived from an EMBL/GenBank/DDBJ whole genome shotgun (WGS) entry which is preliminary data.</text>
</comment>
<sequence length="147" mass="16689">MPLQDSYFSLLRAILDRKGAESAHSPARDRLRDEREGRTIFVVIATLLAIFTAVLYGDLTSSYKTIKTAQGELTLTEESCDHTAEQRCARTHWMNTESTERRKKKKKVTKVVGLPKKMSQFPLKCILLQPHRARPFTAVLNLALAFV</sequence>